<dbReference type="PANTHER" id="PTHR35333">
    <property type="entry name" value="BETA-LACTAMASE"/>
    <property type="match status" value="1"/>
</dbReference>
<keyword evidence="5 6" id="KW-0046">Antibiotic resistance</keyword>
<dbReference type="NCBIfam" id="NF033103">
    <property type="entry name" value="bla_class_A"/>
    <property type="match status" value="1"/>
</dbReference>
<organism evidence="8 9">
    <name type="scientific">Craurococcus roseus</name>
    <dbReference type="NCBI Taxonomy" id="77585"/>
    <lineage>
        <taxon>Bacteria</taxon>
        <taxon>Pseudomonadati</taxon>
        <taxon>Pseudomonadota</taxon>
        <taxon>Alphaproteobacteria</taxon>
        <taxon>Acetobacterales</taxon>
        <taxon>Acetobacteraceae</taxon>
        <taxon>Craurococcus</taxon>
    </lineage>
</organism>
<gene>
    <name evidence="8" type="primary">bla</name>
    <name evidence="8" type="ORF">GCM10009416_34590</name>
</gene>
<dbReference type="InterPro" id="IPR012338">
    <property type="entry name" value="Beta-lactam/transpept-like"/>
</dbReference>
<comment type="similarity">
    <text evidence="2 6">Belongs to the class-A beta-lactamase family.</text>
</comment>
<reference evidence="9" key="1">
    <citation type="journal article" date="2019" name="Int. J. Syst. Evol. Microbiol.">
        <title>The Global Catalogue of Microorganisms (GCM) 10K type strain sequencing project: providing services to taxonomists for standard genome sequencing and annotation.</title>
        <authorList>
            <consortium name="The Broad Institute Genomics Platform"/>
            <consortium name="The Broad Institute Genome Sequencing Center for Infectious Disease"/>
            <person name="Wu L."/>
            <person name="Ma J."/>
        </authorList>
    </citation>
    <scope>NUCLEOTIDE SEQUENCE [LARGE SCALE GENOMIC DNA]</scope>
    <source>
        <strain evidence="9">JCM 9933</strain>
    </source>
</reference>
<evidence type="ECO:0000256" key="5">
    <source>
        <dbReference type="ARBA" id="ARBA00023251"/>
    </source>
</evidence>
<evidence type="ECO:0000256" key="4">
    <source>
        <dbReference type="ARBA" id="ARBA00022801"/>
    </source>
</evidence>
<evidence type="ECO:0000256" key="1">
    <source>
        <dbReference type="ARBA" id="ARBA00001526"/>
    </source>
</evidence>
<dbReference type="RefSeq" id="WP_343896627.1">
    <property type="nucleotide sequence ID" value="NZ_BAAAFZ010000055.1"/>
</dbReference>
<keyword evidence="4 6" id="KW-0378">Hydrolase</keyword>
<dbReference type="InterPro" id="IPR000871">
    <property type="entry name" value="Beta-lactam_class-A"/>
</dbReference>
<accession>A0ABP3QN31</accession>
<evidence type="ECO:0000313" key="9">
    <source>
        <dbReference type="Proteomes" id="UP001501588"/>
    </source>
</evidence>
<sequence>MVPRRGLLAGALLAAPAASNQPAAADGRRAALLDGVAGLERRHGGRLGVAVLDTAAPDASVAAHRGDERFAMTSTFKFVAAAFVLARVDRVEESLDRRVSYGRDQLVTYSPVTEKHAGGAGGMTVGEICDAAVTLSDNTAGNLLLDGFGGPAGLTAYMRSLGDGVSRLDRRETELNEAAPGDPRDTTTPAAMLGVLRETVLGAALSPPSRARLAAWLVANKTGDKRLRAGVPAGWTVGDKTGTGERNATNDIAVIWPPGRAPILVTAYYAEAGASADERNAVLAEVGRLASAV</sequence>
<comment type="catalytic activity">
    <reaction evidence="1 6">
        <text>a beta-lactam + H2O = a substituted beta-amino acid</text>
        <dbReference type="Rhea" id="RHEA:20401"/>
        <dbReference type="ChEBI" id="CHEBI:15377"/>
        <dbReference type="ChEBI" id="CHEBI:35627"/>
        <dbReference type="ChEBI" id="CHEBI:140347"/>
        <dbReference type="EC" id="3.5.2.6"/>
    </reaction>
</comment>
<dbReference type="PRINTS" id="PR00118">
    <property type="entry name" value="BLACTAMASEA"/>
</dbReference>
<dbReference type="Pfam" id="PF13354">
    <property type="entry name" value="Beta-lactamase2"/>
    <property type="match status" value="1"/>
</dbReference>
<evidence type="ECO:0000259" key="7">
    <source>
        <dbReference type="Pfam" id="PF13354"/>
    </source>
</evidence>
<dbReference type="PANTHER" id="PTHR35333:SF3">
    <property type="entry name" value="BETA-LACTAMASE-TYPE TRANSPEPTIDASE FOLD CONTAINING PROTEIN"/>
    <property type="match status" value="1"/>
</dbReference>
<proteinExistence type="inferred from homology"/>
<dbReference type="PROSITE" id="PS00146">
    <property type="entry name" value="BETA_LACTAMASE_A"/>
    <property type="match status" value="1"/>
</dbReference>
<dbReference type="SUPFAM" id="SSF56601">
    <property type="entry name" value="beta-lactamase/transpeptidase-like"/>
    <property type="match status" value="1"/>
</dbReference>
<dbReference type="InterPro" id="IPR045155">
    <property type="entry name" value="Beta-lactam_cat"/>
</dbReference>
<protein>
    <recommendedName>
        <fullName evidence="3 6">Beta-lactamase</fullName>
        <ecNumber evidence="3 6">3.5.2.6</ecNumber>
    </recommendedName>
</protein>
<name>A0ABP3QN31_9PROT</name>
<evidence type="ECO:0000313" key="8">
    <source>
        <dbReference type="EMBL" id="GAA0593313.1"/>
    </source>
</evidence>
<feature type="domain" description="Beta-lactamase class A catalytic" evidence="7">
    <location>
        <begin position="58"/>
        <end position="267"/>
    </location>
</feature>
<evidence type="ECO:0000256" key="2">
    <source>
        <dbReference type="ARBA" id="ARBA00009009"/>
    </source>
</evidence>
<keyword evidence="9" id="KW-1185">Reference proteome</keyword>
<dbReference type="EMBL" id="BAAAFZ010000055">
    <property type="protein sequence ID" value="GAA0593313.1"/>
    <property type="molecule type" value="Genomic_DNA"/>
</dbReference>
<comment type="caution">
    <text evidence="8">The sequence shown here is derived from an EMBL/GenBank/DDBJ whole genome shotgun (WGS) entry which is preliminary data.</text>
</comment>
<evidence type="ECO:0000256" key="6">
    <source>
        <dbReference type="RuleBase" id="RU361140"/>
    </source>
</evidence>
<dbReference type="Gene3D" id="3.40.710.10">
    <property type="entry name" value="DD-peptidase/beta-lactamase superfamily"/>
    <property type="match status" value="1"/>
</dbReference>
<evidence type="ECO:0000256" key="3">
    <source>
        <dbReference type="ARBA" id="ARBA00012865"/>
    </source>
</evidence>
<dbReference type="Proteomes" id="UP001501588">
    <property type="component" value="Unassembled WGS sequence"/>
</dbReference>
<dbReference type="InterPro" id="IPR023650">
    <property type="entry name" value="Beta-lactam_class-A_AS"/>
</dbReference>
<dbReference type="EC" id="3.5.2.6" evidence="3 6"/>